<organism evidence="2 3">
    <name type="scientific">Steinernema hermaphroditum</name>
    <dbReference type="NCBI Taxonomy" id="289476"/>
    <lineage>
        <taxon>Eukaryota</taxon>
        <taxon>Metazoa</taxon>
        <taxon>Ecdysozoa</taxon>
        <taxon>Nematoda</taxon>
        <taxon>Chromadorea</taxon>
        <taxon>Rhabditida</taxon>
        <taxon>Tylenchina</taxon>
        <taxon>Panagrolaimomorpha</taxon>
        <taxon>Strongyloidoidea</taxon>
        <taxon>Steinernematidae</taxon>
        <taxon>Steinernema</taxon>
    </lineage>
</organism>
<accession>A0AA39ILY7</accession>
<feature type="transmembrane region" description="Helical" evidence="1">
    <location>
        <begin position="34"/>
        <end position="53"/>
    </location>
</feature>
<evidence type="ECO:0000313" key="3">
    <source>
        <dbReference type="Proteomes" id="UP001175271"/>
    </source>
</evidence>
<keyword evidence="1" id="KW-0812">Transmembrane</keyword>
<sequence length="135" mass="15833">MNRSRKTDMTAACDYDSSFCITIVYGRWQREINFIPFPSLVMRALFLAVILFMSNLDALAGLKFTGIGDLQATQKMQMIKENCSRMRRYCRSENIQYGPKHTMCLRFKKKCNESEIDFLLYVDGTARQRRVSLRF</sequence>
<name>A0AA39ILY7_9BILA</name>
<evidence type="ECO:0000313" key="2">
    <source>
        <dbReference type="EMBL" id="KAK0426745.1"/>
    </source>
</evidence>
<protein>
    <submittedName>
        <fullName evidence="2">Uncharacterized protein</fullName>
    </submittedName>
</protein>
<comment type="caution">
    <text evidence="2">The sequence shown here is derived from an EMBL/GenBank/DDBJ whole genome shotgun (WGS) entry which is preliminary data.</text>
</comment>
<gene>
    <name evidence="2" type="ORF">QR680_009876</name>
</gene>
<reference evidence="2" key="1">
    <citation type="submission" date="2023-06" db="EMBL/GenBank/DDBJ databases">
        <title>Genomic analysis of the entomopathogenic nematode Steinernema hermaphroditum.</title>
        <authorList>
            <person name="Schwarz E.M."/>
            <person name="Heppert J.K."/>
            <person name="Baniya A."/>
            <person name="Schwartz H.T."/>
            <person name="Tan C.-H."/>
            <person name="Antoshechkin I."/>
            <person name="Sternberg P.W."/>
            <person name="Goodrich-Blair H."/>
            <person name="Dillman A.R."/>
        </authorList>
    </citation>
    <scope>NUCLEOTIDE SEQUENCE</scope>
    <source>
        <strain evidence="2">PS9179</strain>
        <tissue evidence="2">Whole animal</tissue>
    </source>
</reference>
<keyword evidence="3" id="KW-1185">Reference proteome</keyword>
<dbReference type="Proteomes" id="UP001175271">
    <property type="component" value="Unassembled WGS sequence"/>
</dbReference>
<keyword evidence="1" id="KW-1133">Transmembrane helix</keyword>
<dbReference type="AlphaFoldDB" id="A0AA39ILY7"/>
<keyword evidence="1" id="KW-0472">Membrane</keyword>
<dbReference type="EMBL" id="JAUCMV010000001">
    <property type="protein sequence ID" value="KAK0426745.1"/>
    <property type="molecule type" value="Genomic_DNA"/>
</dbReference>
<evidence type="ECO:0000256" key="1">
    <source>
        <dbReference type="SAM" id="Phobius"/>
    </source>
</evidence>
<proteinExistence type="predicted"/>